<organism evidence="1 2">
    <name type="scientific">Vespula germanica</name>
    <name type="common">German yellow jacket</name>
    <name type="synonym">Paravespula germanica</name>
    <dbReference type="NCBI Taxonomy" id="30212"/>
    <lineage>
        <taxon>Eukaryota</taxon>
        <taxon>Metazoa</taxon>
        <taxon>Ecdysozoa</taxon>
        <taxon>Arthropoda</taxon>
        <taxon>Hexapoda</taxon>
        <taxon>Insecta</taxon>
        <taxon>Pterygota</taxon>
        <taxon>Neoptera</taxon>
        <taxon>Endopterygota</taxon>
        <taxon>Hymenoptera</taxon>
        <taxon>Apocrita</taxon>
        <taxon>Aculeata</taxon>
        <taxon>Vespoidea</taxon>
        <taxon>Vespidae</taxon>
        <taxon>Vespinae</taxon>
        <taxon>Vespula</taxon>
    </lineage>
</organism>
<dbReference type="InterPro" id="IPR009062">
    <property type="entry name" value="Smac/DIABLO-like_sf"/>
</dbReference>
<dbReference type="GO" id="GO:0006915">
    <property type="term" value="P:apoptotic process"/>
    <property type="evidence" value="ECO:0007669"/>
    <property type="project" value="InterPro"/>
</dbReference>
<dbReference type="Gene3D" id="1.20.58.70">
    <property type="match status" value="1"/>
</dbReference>
<accession>A0A834KPF0</accession>
<gene>
    <name evidence="1" type="ORF">HZH68_004922</name>
</gene>
<reference evidence="1" key="1">
    <citation type="journal article" date="2020" name="G3 (Bethesda)">
        <title>High-Quality Assemblies for Three Invasive Social Wasps from the &lt;i&gt;Vespula&lt;/i&gt; Genus.</title>
        <authorList>
            <person name="Harrop T.W.R."/>
            <person name="Guhlin J."/>
            <person name="McLaughlin G.M."/>
            <person name="Permina E."/>
            <person name="Stockwell P."/>
            <person name="Gilligan J."/>
            <person name="Le Lec M.F."/>
            <person name="Gruber M.A.M."/>
            <person name="Quinn O."/>
            <person name="Lovegrove M."/>
            <person name="Duncan E.J."/>
            <person name="Remnant E.J."/>
            <person name="Van Eeckhoven J."/>
            <person name="Graham B."/>
            <person name="Knapp R.A."/>
            <person name="Langford K.W."/>
            <person name="Kronenberg Z."/>
            <person name="Press M.O."/>
            <person name="Eacker S.M."/>
            <person name="Wilson-Rankin E.E."/>
            <person name="Purcell J."/>
            <person name="Lester P.J."/>
            <person name="Dearden P.K."/>
        </authorList>
    </citation>
    <scope>NUCLEOTIDE SEQUENCE</scope>
    <source>
        <strain evidence="1">Linc-1</strain>
    </source>
</reference>
<keyword evidence="2" id="KW-1185">Reference proteome</keyword>
<comment type="caution">
    <text evidence="1">The sequence shown here is derived from an EMBL/GenBank/DDBJ whole genome shotgun (WGS) entry which is preliminary data.</text>
</comment>
<dbReference type="AlphaFoldDB" id="A0A834KPF0"/>
<dbReference type="GO" id="GO:0005739">
    <property type="term" value="C:mitochondrion"/>
    <property type="evidence" value="ECO:0007669"/>
    <property type="project" value="InterPro"/>
</dbReference>
<dbReference type="Proteomes" id="UP000617340">
    <property type="component" value="Unassembled WGS sequence"/>
</dbReference>
<name>A0A834KPF0_VESGE</name>
<dbReference type="SUPFAM" id="SSF46984">
    <property type="entry name" value="Smac/diablo"/>
    <property type="match status" value="1"/>
</dbReference>
<protein>
    <recommendedName>
        <fullName evidence="3">Diablo homolog, mitochondrial</fullName>
    </recommendedName>
</protein>
<evidence type="ECO:0000313" key="1">
    <source>
        <dbReference type="EMBL" id="KAF7410541.1"/>
    </source>
</evidence>
<evidence type="ECO:0000313" key="2">
    <source>
        <dbReference type="Proteomes" id="UP000617340"/>
    </source>
</evidence>
<proteinExistence type="predicted"/>
<dbReference type="EMBL" id="JACSDZ010000003">
    <property type="protein sequence ID" value="KAF7410541.1"/>
    <property type="molecule type" value="Genomic_DNA"/>
</dbReference>
<sequence length="204" mass="23568">MTCQQGLEGTNCLENNKRWKTAPVMCLSPLFVNCSSQRESKITEEYKLKLPDVDTLTYNYMIKQSTLNAVNNASELLTITYAAIEAASIEYRTLLIKLIHLYKDTIENEFADYHGDAIVQIRGETQDKKEMLTQLISFMQYVRKMADSATEICYTYGMNNLCSTLSQRVHDAIKNVEKEIYNNQELEKEYLCIQQECIIKTKEP</sequence>
<evidence type="ECO:0008006" key="3">
    <source>
        <dbReference type="Google" id="ProtNLM"/>
    </source>
</evidence>